<dbReference type="Gene3D" id="3.40.50.1820">
    <property type="entry name" value="alpha/beta hydrolase"/>
    <property type="match status" value="1"/>
</dbReference>
<dbReference type="Pfam" id="PF00151">
    <property type="entry name" value="Lipase"/>
    <property type="match status" value="1"/>
</dbReference>
<dbReference type="SUPFAM" id="SSF53474">
    <property type="entry name" value="alpha/beta-Hydrolases"/>
    <property type="match status" value="1"/>
</dbReference>
<evidence type="ECO:0000256" key="10">
    <source>
        <dbReference type="ARBA" id="ARBA00023369"/>
    </source>
</evidence>
<keyword evidence="5 12" id="KW-0964">Secreted</keyword>
<dbReference type="InterPro" id="IPR029058">
    <property type="entry name" value="AB_hydrolase_fold"/>
</dbReference>
<dbReference type="PANTHER" id="PTHR11610">
    <property type="entry name" value="LIPASE"/>
    <property type="match status" value="1"/>
</dbReference>
<evidence type="ECO:0000313" key="15">
    <source>
        <dbReference type="EMBL" id="KAK2099049.1"/>
    </source>
</evidence>
<evidence type="ECO:0000256" key="13">
    <source>
        <dbReference type="SAM" id="MobiDB-lite"/>
    </source>
</evidence>
<reference evidence="15 16" key="1">
    <citation type="submission" date="2023-05" db="EMBL/GenBank/DDBJ databases">
        <title>B98-5 Cell Line De Novo Hybrid Assembly: An Optical Mapping Approach.</title>
        <authorList>
            <person name="Kananen K."/>
            <person name="Auerbach J.A."/>
            <person name="Kautto E."/>
            <person name="Blachly J.S."/>
        </authorList>
    </citation>
    <scope>NUCLEOTIDE SEQUENCE [LARGE SCALE GENOMIC DNA]</scope>
    <source>
        <strain evidence="15">B95-8</strain>
        <tissue evidence="15">Cell line</tissue>
    </source>
</reference>
<keyword evidence="9 12" id="KW-1015">Disulfide bond</keyword>
<dbReference type="PANTHER" id="PTHR11610:SF165">
    <property type="entry name" value="PANCREATIC LIPASE-RELATED PROTEIN 2"/>
    <property type="match status" value="1"/>
</dbReference>
<dbReference type="EMBL" id="JASSZA010000011">
    <property type="protein sequence ID" value="KAK2099049.1"/>
    <property type="molecule type" value="Genomic_DNA"/>
</dbReference>
<evidence type="ECO:0000256" key="8">
    <source>
        <dbReference type="ARBA" id="ARBA00023098"/>
    </source>
</evidence>
<dbReference type="PRINTS" id="PR00823">
    <property type="entry name" value="PANCLIPASE"/>
</dbReference>
<name>A0ABQ9UPP6_SAGOE</name>
<protein>
    <recommendedName>
        <fullName evidence="4 12">Triacylglycerol lipase</fullName>
        <ecNumber evidence="4 12">3.1.1.3</ecNumber>
    </recommendedName>
    <alternativeName>
        <fullName evidence="12">Pancreatic lipase</fullName>
    </alternativeName>
</protein>
<evidence type="ECO:0000256" key="4">
    <source>
        <dbReference type="ARBA" id="ARBA00013279"/>
    </source>
</evidence>
<evidence type="ECO:0000259" key="14">
    <source>
        <dbReference type="Pfam" id="PF00151"/>
    </source>
</evidence>
<evidence type="ECO:0000256" key="1">
    <source>
        <dbReference type="ARBA" id="ARBA00004613"/>
    </source>
</evidence>
<comment type="catalytic activity">
    <reaction evidence="10">
        <text>a triacylglycerol + H2O = a diacylglycerol + a fatty acid + H(+)</text>
        <dbReference type="Rhea" id="RHEA:12044"/>
        <dbReference type="ChEBI" id="CHEBI:15377"/>
        <dbReference type="ChEBI" id="CHEBI:15378"/>
        <dbReference type="ChEBI" id="CHEBI:17855"/>
        <dbReference type="ChEBI" id="CHEBI:18035"/>
        <dbReference type="ChEBI" id="CHEBI:28868"/>
        <dbReference type="EC" id="3.1.1.3"/>
    </reaction>
    <physiologicalReaction direction="left-to-right" evidence="10">
        <dbReference type="Rhea" id="RHEA:12045"/>
    </physiologicalReaction>
</comment>
<comment type="similarity">
    <text evidence="3 11">Belongs to the AB hydrolase superfamily. Lipase family.</text>
</comment>
<sequence>MEPDTIEASNFQLDRKTRFIIHGFIDKGEESWLSDMCKKMFKVEKVNCICVDWRGGSRTMYTQAVQNTRVVGAEIALLIQVLSAVLQGSESRLCCPAAPSAEDEFSALANPQEGPFLQDLSRGTPEPGPTTRAHPDSPYP</sequence>
<evidence type="ECO:0000256" key="7">
    <source>
        <dbReference type="ARBA" id="ARBA00022963"/>
    </source>
</evidence>
<dbReference type="Proteomes" id="UP001266305">
    <property type="component" value="Unassembled WGS sequence"/>
</dbReference>
<dbReference type="InterPro" id="IPR000734">
    <property type="entry name" value="TAG_lipase"/>
</dbReference>
<comment type="subcellular location">
    <subcellularLocation>
        <location evidence="1 12">Secreted</location>
    </subcellularLocation>
</comment>
<dbReference type="EC" id="3.1.1.3" evidence="4 12"/>
<keyword evidence="8 12" id="KW-0443">Lipid metabolism</keyword>
<comment type="pathway">
    <text evidence="2">Lipid metabolism.</text>
</comment>
<keyword evidence="16" id="KW-1185">Reference proteome</keyword>
<keyword evidence="7 12" id="KW-0442">Lipid degradation</keyword>
<dbReference type="InterPro" id="IPR002331">
    <property type="entry name" value="Lipase_panc"/>
</dbReference>
<evidence type="ECO:0000256" key="2">
    <source>
        <dbReference type="ARBA" id="ARBA00005189"/>
    </source>
</evidence>
<feature type="domain" description="Lipase" evidence="14">
    <location>
        <begin position="2"/>
        <end position="91"/>
    </location>
</feature>
<keyword evidence="6" id="KW-0378">Hydrolase</keyword>
<evidence type="ECO:0000256" key="12">
    <source>
        <dbReference type="RuleBase" id="RU362046"/>
    </source>
</evidence>
<feature type="region of interest" description="Disordered" evidence="13">
    <location>
        <begin position="113"/>
        <end position="140"/>
    </location>
</feature>
<accession>A0ABQ9UPP6</accession>
<gene>
    <name evidence="15" type="primary">PNLIPRP2</name>
    <name evidence="15" type="ORF">P7K49_024500</name>
</gene>
<dbReference type="InterPro" id="IPR013818">
    <property type="entry name" value="Lipase"/>
</dbReference>
<evidence type="ECO:0000256" key="6">
    <source>
        <dbReference type="ARBA" id="ARBA00022801"/>
    </source>
</evidence>
<dbReference type="PRINTS" id="PR00821">
    <property type="entry name" value="TAGLIPASE"/>
</dbReference>
<evidence type="ECO:0000256" key="11">
    <source>
        <dbReference type="RuleBase" id="RU004262"/>
    </source>
</evidence>
<proteinExistence type="inferred from homology"/>
<evidence type="ECO:0000256" key="5">
    <source>
        <dbReference type="ARBA" id="ARBA00022525"/>
    </source>
</evidence>
<evidence type="ECO:0000256" key="3">
    <source>
        <dbReference type="ARBA" id="ARBA00010701"/>
    </source>
</evidence>
<evidence type="ECO:0000313" key="16">
    <source>
        <dbReference type="Proteomes" id="UP001266305"/>
    </source>
</evidence>
<organism evidence="15 16">
    <name type="scientific">Saguinus oedipus</name>
    <name type="common">Cotton-top tamarin</name>
    <name type="synonym">Oedipomidas oedipus</name>
    <dbReference type="NCBI Taxonomy" id="9490"/>
    <lineage>
        <taxon>Eukaryota</taxon>
        <taxon>Metazoa</taxon>
        <taxon>Chordata</taxon>
        <taxon>Craniata</taxon>
        <taxon>Vertebrata</taxon>
        <taxon>Euteleostomi</taxon>
        <taxon>Mammalia</taxon>
        <taxon>Eutheria</taxon>
        <taxon>Euarchontoglires</taxon>
        <taxon>Primates</taxon>
        <taxon>Haplorrhini</taxon>
        <taxon>Platyrrhini</taxon>
        <taxon>Cebidae</taxon>
        <taxon>Callitrichinae</taxon>
        <taxon>Saguinus</taxon>
    </lineage>
</organism>
<comment type="caution">
    <text evidence="15">The sequence shown here is derived from an EMBL/GenBank/DDBJ whole genome shotgun (WGS) entry which is preliminary data.</text>
</comment>
<evidence type="ECO:0000256" key="9">
    <source>
        <dbReference type="ARBA" id="ARBA00023157"/>
    </source>
</evidence>